<proteinExistence type="predicted"/>
<dbReference type="EMBL" id="JAHUTI010033430">
    <property type="protein sequence ID" value="MED6243353.1"/>
    <property type="molecule type" value="Genomic_DNA"/>
</dbReference>
<dbReference type="Pfam" id="PF15902">
    <property type="entry name" value="Sortilin-Vps10"/>
    <property type="match status" value="1"/>
</dbReference>
<dbReference type="InterPro" id="IPR031778">
    <property type="entry name" value="Sortilin_N"/>
</dbReference>
<dbReference type="PANTHER" id="PTHR12106:SF9">
    <property type="entry name" value="VPS10 DOMAIN-CONTAINING RECEPTOR SORCS2"/>
    <property type="match status" value="1"/>
</dbReference>
<dbReference type="Proteomes" id="UP001345963">
    <property type="component" value="Unassembled WGS sequence"/>
</dbReference>
<name>A0ABU7AZE6_9TELE</name>
<accession>A0ABU7AZE6</accession>
<protein>
    <submittedName>
        <fullName evidence="3">VPS10 domain-containing receptor SorCS2</fullName>
    </submittedName>
</protein>
<keyword evidence="4" id="KW-1185">Reference proteome</keyword>
<comment type="caution">
    <text evidence="3">The sequence shown here is derived from an EMBL/GenBank/DDBJ whole genome shotgun (WGS) entry which is preliminary data.</text>
</comment>
<evidence type="ECO:0000256" key="1">
    <source>
        <dbReference type="ARBA" id="ARBA00022737"/>
    </source>
</evidence>
<keyword evidence="3" id="KW-0675">Receptor</keyword>
<dbReference type="InterPro" id="IPR050310">
    <property type="entry name" value="VPS10-sortilin"/>
</dbReference>
<dbReference type="PANTHER" id="PTHR12106">
    <property type="entry name" value="SORTILIN RELATED"/>
    <property type="match status" value="1"/>
</dbReference>
<keyword evidence="1" id="KW-0677">Repeat</keyword>
<feature type="domain" description="Sortilin N-terminal" evidence="2">
    <location>
        <begin position="3"/>
        <end position="67"/>
    </location>
</feature>
<reference evidence="3 4" key="1">
    <citation type="submission" date="2021-07" db="EMBL/GenBank/DDBJ databases">
        <authorList>
            <person name="Palmer J.M."/>
        </authorList>
    </citation>
    <scope>NUCLEOTIDE SEQUENCE [LARGE SCALE GENOMIC DNA]</scope>
    <source>
        <strain evidence="3 4">AT_MEX2019</strain>
        <tissue evidence="3">Muscle</tissue>
    </source>
</reference>
<evidence type="ECO:0000313" key="3">
    <source>
        <dbReference type="EMBL" id="MED6243353.1"/>
    </source>
</evidence>
<evidence type="ECO:0000313" key="4">
    <source>
        <dbReference type="Proteomes" id="UP001345963"/>
    </source>
</evidence>
<sequence length="106" mass="12070">MILENVRSTKQPEENVLIDILEVRGVKGVFLANQKMDGKVTTRITYNKGRTWEPLTPPTTDMNGKPVSCKVVSTPFFIFKLTAKHRFTLNTDLDYPKLIEPYSEAP</sequence>
<dbReference type="SUPFAM" id="SSF110296">
    <property type="entry name" value="Oligoxyloglucan reducing end-specific cellobiohydrolase"/>
    <property type="match status" value="1"/>
</dbReference>
<organism evidence="3 4">
    <name type="scientific">Ataeniobius toweri</name>
    <dbReference type="NCBI Taxonomy" id="208326"/>
    <lineage>
        <taxon>Eukaryota</taxon>
        <taxon>Metazoa</taxon>
        <taxon>Chordata</taxon>
        <taxon>Craniata</taxon>
        <taxon>Vertebrata</taxon>
        <taxon>Euteleostomi</taxon>
        <taxon>Actinopterygii</taxon>
        <taxon>Neopterygii</taxon>
        <taxon>Teleostei</taxon>
        <taxon>Neoteleostei</taxon>
        <taxon>Acanthomorphata</taxon>
        <taxon>Ovalentaria</taxon>
        <taxon>Atherinomorphae</taxon>
        <taxon>Cyprinodontiformes</taxon>
        <taxon>Goodeidae</taxon>
        <taxon>Ataeniobius</taxon>
    </lineage>
</organism>
<evidence type="ECO:0000259" key="2">
    <source>
        <dbReference type="Pfam" id="PF15902"/>
    </source>
</evidence>
<gene>
    <name evidence="3" type="primary">SORCS2_1</name>
    <name evidence="3" type="ORF">ATANTOWER_018846</name>
</gene>